<dbReference type="EMBL" id="LR796844">
    <property type="protein sequence ID" value="CAB4169567.1"/>
    <property type="molecule type" value="Genomic_DNA"/>
</dbReference>
<keyword evidence="4" id="KW-0547">Nucleotide-binding</keyword>
<dbReference type="EC" id="6.3.4.20" evidence="8"/>
<proteinExistence type="inferred from homology"/>
<dbReference type="InterPro" id="IPR018317">
    <property type="entry name" value="QueC"/>
</dbReference>
<keyword evidence="6" id="KW-0067">ATP-binding</keyword>
<sequence length="219" mass="23885">MTAFVSLSGGLDSSIGLALAVAGHGEQNVVAVSFDYGQRHLRELESARQVAAHLNVEHRIVDLKGMLTGSALLGEGDVPLGHYAADSMSVTVVHGRNLLFVSTIVAMTRPGDEVWLSVHSGDHYVYPDCRPEFVRPLQALLFDAYEVTLRAPYLYQSKTQIAHDSETFTGIAALSWSCYEGGEVHCGACGTCFERREAFEQAGIEDPTAYLARPHYEKP</sequence>
<dbReference type="Gene3D" id="3.40.50.620">
    <property type="entry name" value="HUPs"/>
    <property type="match status" value="1"/>
</dbReference>
<comment type="catalytic activity">
    <reaction evidence="9">
        <text>7-carboxy-7-carbaguanine + NH4(+) + 2 ATP = 7-cyano-7-carbaguanine + 2 AMP + 2 diphosphate + 2 H(+)</text>
        <dbReference type="Rhea" id="RHEA:27982"/>
        <dbReference type="ChEBI" id="CHEBI:15378"/>
        <dbReference type="ChEBI" id="CHEBI:28938"/>
        <dbReference type="ChEBI" id="CHEBI:30616"/>
        <dbReference type="ChEBI" id="CHEBI:33019"/>
        <dbReference type="ChEBI" id="CHEBI:45075"/>
        <dbReference type="ChEBI" id="CHEBI:61036"/>
        <dbReference type="ChEBI" id="CHEBI:456215"/>
        <dbReference type="EC" id="6.3.4.20"/>
    </reaction>
</comment>
<dbReference type="SUPFAM" id="SSF52402">
    <property type="entry name" value="Adenine nucleotide alpha hydrolases-like"/>
    <property type="match status" value="1"/>
</dbReference>
<protein>
    <recommendedName>
        <fullName evidence="8">7-cyano-7-deazaguanine synthase</fullName>
        <ecNumber evidence="8">6.3.4.20</ecNumber>
    </recommendedName>
</protein>
<evidence type="ECO:0000256" key="6">
    <source>
        <dbReference type="ARBA" id="ARBA00022840"/>
    </source>
</evidence>
<name>A0A6J5PEI0_9CAUD</name>
<comment type="similarity">
    <text evidence="7">Belongs to the QueC family.</text>
</comment>
<evidence type="ECO:0000256" key="7">
    <source>
        <dbReference type="ARBA" id="ARBA00037993"/>
    </source>
</evidence>
<comment type="pathway">
    <text evidence="1">Purine metabolism; 7-cyano-7-deazaguanine biosynthesis.</text>
</comment>
<dbReference type="Pfam" id="PF06508">
    <property type="entry name" value="QueC"/>
    <property type="match status" value="1"/>
</dbReference>
<evidence type="ECO:0000256" key="4">
    <source>
        <dbReference type="ARBA" id="ARBA00022741"/>
    </source>
</evidence>
<evidence type="ECO:0000256" key="2">
    <source>
        <dbReference type="ARBA" id="ARBA00022598"/>
    </source>
</evidence>
<dbReference type="GO" id="GO:0016874">
    <property type="term" value="F:ligase activity"/>
    <property type="evidence" value="ECO:0007669"/>
    <property type="project" value="UniProtKB-KW"/>
</dbReference>
<gene>
    <name evidence="10" type="ORF">UFOVP896_39</name>
</gene>
<accession>A0A6J5PEI0</accession>
<dbReference type="CDD" id="cd01995">
    <property type="entry name" value="QueC-like"/>
    <property type="match status" value="1"/>
</dbReference>
<dbReference type="InterPro" id="IPR014729">
    <property type="entry name" value="Rossmann-like_a/b/a_fold"/>
</dbReference>
<organism evidence="10">
    <name type="scientific">uncultured Caudovirales phage</name>
    <dbReference type="NCBI Taxonomy" id="2100421"/>
    <lineage>
        <taxon>Viruses</taxon>
        <taxon>Duplodnaviria</taxon>
        <taxon>Heunggongvirae</taxon>
        <taxon>Uroviricota</taxon>
        <taxon>Caudoviricetes</taxon>
        <taxon>Peduoviridae</taxon>
        <taxon>Maltschvirus</taxon>
        <taxon>Maltschvirus maltsch</taxon>
    </lineage>
</organism>
<keyword evidence="3" id="KW-0479">Metal-binding</keyword>
<dbReference type="PANTHER" id="PTHR42914:SF1">
    <property type="entry name" value="7-CYANO-7-DEAZAGUANINE SYNTHASE"/>
    <property type="match status" value="1"/>
</dbReference>
<reference evidence="10" key="1">
    <citation type="submission" date="2020-05" db="EMBL/GenBank/DDBJ databases">
        <authorList>
            <person name="Chiriac C."/>
            <person name="Salcher M."/>
            <person name="Ghai R."/>
            <person name="Kavagutti S V."/>
        </authorList>
    </citation>
    <scope>NUCLEOTIDE SEQUENCE</scope>
</reference>
<keyword evidence="2" id="KW-0436">Ligase</keyword>
<dbReference type="PIRSF" id="PIRSF006293">
    <property type="entry name" value="ExsB"/>
    <property type="match status" value="1"/>
</dbReference>
<evidence type="ECO:0000256" key="5">
    <source>
        <dbReference type="ARBA" id="ARBA00022833"/>
    </source>
</evidence>
<dbReference type="GO" id="GO:0005524">
    <property type="term" value="F:ATP binding"/>
    <property type="evidence" value="ECO:0007669"/>
    <property type="project" value="UniProtKB-KW"/>
</dbReference>
<dbReference type="GO" id="GO:0046872">
    <property type="term" value="F:metal ion binding"/>
    <property type="evidence" value="ECO:0007669"/>
    <property type="project" value="UniProtKB-KW"/>
</dbReference>
<evidence type="ECO:0000256" key="9">
    <source>
        <dbReference type="ARBA" id="ARBA00047890"/>
    </source>
</evidence>
<evidence type="ECO:0000256" key="8">
    <source>
        <dbReference type="ARBA" id="ARBA00039149"/>
    </source>
</evidence>
<keyword evidence="5" id="KW-0862">Zinc</keyword>
<evidence type="ECO:0000256" key="3">
    <source>
        <dbReference type="ARBA" id="ARBA00022723"/>
    </source>
</evidence>
<dbReference type="PANTHER" id="PTHR42914">
    <property type="entry name" value="7-CYANO-7-DEAZAGUANINE SYNTHASE"/>
    <property type="match status" value="1"/>
</dbReference>
<evidence type="ECO:0000256" key="1">
    <source>
        <dbReference type="ARBA" id="ARBA00005061"/>
    </source>
</evidence>
<evidence type="ECO:0000313" key="10">
    <source>
        <dbReference type="EMBL" id="CAB4169567.1"/>
    </source>
</evidence>